<dbReference type="Gene3D" id="1.20.1560.10">
    <property type="entry name" value="ABC transporter type 1, transmembrane domain"/>
    <property type="match status" value="1"/>
</dbReference>
<sequence length="768" mass="84108">MEATLAAKAQERMDDEAARTVRELLAAQGLEGDTPLGRELAQARPTGPSWGAPPRELGISDAAITAGTLGGFRAKSDLAACLLPLLRALKWAGNPRQIAEALPHFADTLDITGLRNTMAQLGYRSDLFRTRACDIDPRLMPALFLPDSGPAFVALSVREREGEPVMVVYRSGTENYATVRMPRVMGEAYVFSPIDTEEIAQVNRQQGWFKATITRFRPVIWQLFATSLLSNVLALAMPMFVMAVYDTVIATGSVSALGYLLAGVLLAVFFDHLLRDVRARMIAYVGARLDNIVGNAIFERILCLPPSYTERATLGSQVARIKNFDTVRDFFTGSLATVALELPFMLLYLGVIFWLGGTLVLIPLLSLGIFAFIGFIMFGRIRAQVSYASRVEARRQEFLVETVSKMRALKVTGAEATWRRRYREMSARSTMANFHAALLSSTAGTLSHVTVIGTGLGTITFGVTRILSGDMTVGALIASMMLVWRVLGPLQNGFLALTQVEQVRSAIRNIDGLMGLKPEREPSATVKTQTRFKGKITFSRVSHRYSSEADPALVGVTFEAQPGEVVAVVGPNGAGKSTVLKLILGMYHPQAGNVRIDNIDIRQIEPLELRQSIGYVPQTPALFHGTVAQNLRLAAPTATDDDILWACDQADCLKEIEALPEGINTRVGDGARERLSASLVQRLCLARAYVQRSPIMLFDEPVNGLDFAGDRAFMKTVEAMRGHATVFLVTHRPSHLRLADQIVVLEDGYLRLAGPTDQVRDKIPQEML</sequence>
<evidence type="ECO:0000259" key="8">
    <source>
        <dbReference type="PROSITE" id="PS50893"/>
    </source>
</evidence>
<reference evidence="10 11" key="1">
    <citation type="submission" date="2019-07" db="EMBL/GenBank/DDBJ databases">
        <title>Whole genome shotgun sequence of Rhodospirillum oryzae NBRC 107573.</title>
        <authorList>
            <person name="Hosoyama A."/>
            <person name="Uohara A."/>
            <person name="Ohji S."/>
            <person name="Ichikawa N."/>
        </authorList>
    </citation>
    <scope>NUCLEOTIDE SEQUENCE [LARGE SCALE GENOMIC DNA]</scope>
    <source>
        <strain evidence="10 11">NBRC 107573</strain>
    </source>
</reference>
<dbReference type="Proteomes" id="UP000321567">
    <property type="component" value="Unassembled WGS sequence"/>
</dbReference>
<dbReference type="InterPro" id="IPR036640">
    <property type="entry name" value="ABC1_TM_sf"/>
</dbReference>
<dbReference type="RefSeq" id="WP_170244969.1">
    <property type="nucleotide sequence ID" value="NZ_BJZO01000020.1"/>
</dbReference>
<keyword evidence="5 7" id="KW-1133">Transmembrane helix</keyword>
<organism evidence="10 11">
    <name type="scientific">Pararhodospirillum oryzae</name>
    <dbReference type="NCBI Taxonomy" id="478448"/>
    <lineage>
        <taxon>Bacteria</taxon>
        <taxon>Pseudomonadati</taxon>
        <taxon>Pseudomonadota</taxon>
        <taxon>Alphaproteobacteria</taxon>
        <taxon>Rhodospirillales</taxon>
        <taxon>Rhodospirillaceae</taxon>
        <taxon>Pararhodospirillum</taxon>
    </lineage>
</organism>
<dbReference type="GO" id="GO:0140359">
    <property type="term" value="F:ABC-type transporter activity"/>
    <property type="evidence" value="ECO:0007669"/>
    <property type="project" value="InterPro"/>
</dbReference>
<evidence type="ECO:0000313" key="11">
    <source>
        <dbReference type="Proteomes" id="UP000321567"/>
    </source>
</evidence>
<keyword evidence="2 7" id="KW-0812">Transmembrane</keyword>
<accession>A0A512H5Z4</accession>
<dbReference type="AlphaFoldDB" id="A0A512H5Z4"/>
<evidence type="ECO:0000259" key="9">
    <source>
        <dbReference type="PROSITE" id="PS50929"/>
    </source>
</evidence>
<dbReference type="GO" id="GO:0016887">
    <property type="term" value="F:ATP hydrolysis activity"/>
    <property type="evidence" value="ECO:0007669"/>
    <property type="project" value="InterPro"/>
</dbReference>
<dbReference type="PROSITE" id="PS50893">
    <property type="entry name" value="ABC_TRANSPORTER_2"/>
    <property type="match status" value="1"/>
</dbReference>
<feature type="transmembrane region" description="Helical" evidence="7">
    <location>
        <begin position="330"/>
        <end position="355"/>
    </location>
</feature>
<gene>
    <name evidence="10" type="ORF">ROR02_10260</name>
</gene>
<dbReference type="PROSITE" id="PS50929">
    <property type="entry name" value="ABC_TM1F"/>
    <property type="match status" value="1"/>
</dbReference>
<dbReference type="SUPFAM" id="SSF52540">
    <property type="entry name" value="P-loop containing nucleoside triphosphate hydrolases"/>
    <property type="match status" value="1"/>
</dbReference>
<evidence type="ECO:0008006" key="12">
    <source>
        <dbReference type="Google" id="ProtNLM"/>
    </source>
</evidence>
<protein>
    <recommendedName>
        <fullName evidence="12">ABC transporter</fullName>
    </recommendedName>
</protein>
<dbReference type="Gene3D" id="3.40.50.300">
    <property type="entry name" value="P-loop containing nucleotide triphosphate hydrolases"/>
    <property type="match status" value="1"/>
</dbReference>
<feature type="transmembrane region" description="Helical" evidence="7">
    <location>
        <begin position="219"/>
        <end position="244"/>
    </location>
</feature>
<dbReference type="GO" id="GO:0005886">
    <property type="term" value="C:plasma membrane"/>
    <property type="evidence" value="ECO:0007669"/>
    <property type="project" value="UniProtKB-SubCell"/>
</dbReference>
<dbReference type="CDD" id="cd18566">
    <property type="entry name" value="ABC_6TM_PrtD_LapB_HlyB_like"/>
    <property type="match status" value="1"/>
</dbReference>
<feature type="domain" description="ABC transporter" evidence="8">
    <location>
        <begin position="536"/>
        <end position="768"/>
    </location>
</feature>
<dbReference type="GO" id="GO:0034040">
    <property type="term" value="F:ATPase-coupled lipid transmembrane transporter activity"/>
    <property type="evidence" value="ECO:0007669"/>
    <property type="project" value="TreeGrafter"/>
</dbReference>
<comment type="subcellular location">
    <subcellularLocation>
        <location evidence="1">Cell membrane</location>
        <topology evidence="1">Multi-pass membrane protein</topology>
    </subcellularLocation>
</comment>
<dbReference type="InterPro" id="IPR011527">
    <property type="entry name" value="ABC1_TM_dom"/>
</dbReference>
<keyword evidence="11" id="KW-1185">Reference proteome</keyword>
<evidence type="ECO:0000256" key="7">
    <source>
        <dbReference type="SAM" id="Phobius"/>
    </source>
</evidence>
<feature type="domain" description="ABC transmembrane type-1" evidence="9">
    <location>
        <begin position="221"/>
        <end position="502"/>
    </location>
</feature>
<dbReference type="Pfam" id="PF00664">
    <property type="entry name" value="ABC_membrane"/>
    <property type="match status" value="1"/>
</dbReference>
<feature type="transmembrane region" description="Helical" evidence="7">
    <location>
        <begin position="361"/>
        <end position="381"/>
    </location>
</feature>
<feature type="transmembrane region" description="Helical" evidence="7">
    <location>
        <begin position="466"/>
        <end position="487"/>
    </location>
</feature>
<dbReference type="PANTHER" id="PTHR24221">
    <property type="entry name" value="ATP-BINDING CASSETTE SUB-FAMILY B"/>
    <property type="match status" value="1"/>
</dbReference>
<evidence type="ECO:0000256" key="4">
    <source>
        <dbReference type="ARBA" id="ARBA00022840"/>
    </source>
</evidence>
<dbReference type="EMBL" id="BJZO01000020">
    <property type="protein sequence ID" value="GEO80895.1"/>
    <property type="molecule type" value="Genomic_DNA"/>
</dbReference>
<dbReference type="Pfam" id="PF00005">
    <property type="entry name" value="ABC_tran"/>
    <property type="match status" value="1"/>
</dbReference>
<dbReference type="GO" id="GO:0005524">
    <property type="term" value="F:ATP binding"/>
    <property type="evidence" value="ECO:0007669"/>
    <property type="project" value="UniProtKB-KW"/>
</dbReference>
<evidence type="ECO:0000256" key="1">
    <source>
        <dbReference type="ARBA" id="ARBA00004651"/>
    </source>
</evidence>
<dbReference type="InterPro" id="IPR003593">
    <property type="entry name" value="AAA+_ATPase"/>
</dbReference>
<proteinExistence type="predicted"/>
<dbReference type="InterPro" id="IPR003439">
    <property type="entry name" value="ABC_transporter-like_ATP-bd"/>
</dbReference>
<dbReference type="SMART" id="SM00382">
    <property type="entry name" value="AAA"/>
    <property type="match status" value="1"/>
</dbReference>
<keyword evidence="4" id="KW-0067">ATP-binding</keyword>
<dbReference type="InterPro" id="IPR039421">
    <property type="entry name" value="Type_1_exporter"/>
</dbReference>
<evidence type="ECO:0000256" key="5">
    <source>
        <dbReference type="ARBA" id="ARBA00022989"/>
    </source>
</evidence>
<comment type="caution">
    <text evidence="10">The sequence shown here is derived from an EMBL/GenBank/DDBJ whole genome shotgun (WGS) entry which is preliminary data.</text>
</comment>
<evidence type="ECO:0000256" key="2">
    <source>
        <dbReference type="ARBA" id="ARBA00022692"/>
    </source>
</evidence>
<feature type="transmembrane region" description="Helical" evidence="7">
    <location>
        <begin position="256"/>
        <end position="274"/>
    </location>
</feature>
<evidence type="ECO:0000313" key="10">
    <source>
        <dbReference type="EMBL" id="GEO80895.1"/>
    </source>
</evidence>
<dbReference type="SUPFAM" id="SSF90123">
    <property type="entry name" value="ABC transporter transmembrane region"/>
    <property type="match status" value="1"/>
</dbReference>
<dbReference type="PANTHER" id="PTHR24221:SF248">
    <property type="entry name" value="ABC TRANSPORTER TRANSMEMBRANE REGION"/>
    <property type="match status" value="1"/>
</dbReference>
<keyword evidence="6 7" id="KW-0472">Membrane</keyword>
<name>A0A512H5Z4_9PROT</name>
<keyword evidence="3" id="KW-0547">Nucleotide-binding</keyword>
<evidence type="ECO:0000256" key="3">
    <source>
        <dbReference type="ARBA" id="ARBA00022741"/>
    </source>
</evidence>
<evidence type="ECO:0000256" key="6">
    <source>
        <dbReference type="ARBA" id="ARBA00023136"/>
    </source>
</evidence>
<dbReference type="InterPro" id="IPR027417">
    <property type="entry name" value="P-loop_NTPase"/>
</dbReference>